<keyword evidence="2 7" id="KW-0378">Hydrolase</keyword>
<dbReference type="GO" id="GO:0005975">
    <property type="term" value="P:carbohydrate metabolic process"/>
    <property type="evidence" value="ECO:0007669"/>
    <property type="project" value="InterPro"/>
</dbReference>
<dbReference type="SUPFAM" id="SSF74650">
    <property type="entry name" value="Galactose mutarotase-like"/>
    <property type="match status" value="1"/>
</dbReference>
<dbReference type="EMBL" id="CP042913">
    <property type="protein sequence ID" value="QEG35472.1"/>
    <property type="molecule type" value="Genomic_DNA"/>
</dbReference>
<dbReference type="InterPro" id="IPR015220">
    <property type="entry name" value="Glucodextranase_N"/>
</dbReference>
<feature type="domain" description="GH15-like" evidence="5">
    <location>
        <begin position="376"/>
        <end position="681"/>
    </location>
</feature>
<proteinExistence type="inferred from homology"/>
<dbReference type="InterPro" id="IPR046966">
    <property type="entry name" value="Glucoamylase_active_site"/>
</dbReference>
<dbReference type="CDD" id="cd07430">
    <property type="entry name" value="GH15_N"/>
    <property type="match status" value="1"/>
</dbReference>
<evidence type="ECO:0000313" key="8">
    <source>
        <dbReference type="Proteomes" id="UP000323917"/>
    </source>
</evidence>
<dbReference type="OrthoDB" id="3902805at2"/>
<dbReference type="InterPro" id="IPR011013">
    <property type="entry name" value="Gal_mutarotase_sf_dom"/>
</dbReference>
<dbReference type="GO" id="GO:0016757">
    <property type="term" value="F:glycosyltransferase activity"/>
    <property type="evidence" value="ECO:0007669"/>
    <property type="project" value="UniProtKB-ARBA"/>
</dbReference>
<protein>
    <submittedName>
        <fullName evidence="7">Glucoamylase</fullName>
        <ecNumber evidence="7">3.2.1.3</ecNumber>
    </submittedName>
</protein>
<name>A0A5B9QDA3_9BACT</name>
<dbReference type="Pfam" id="PF00723">
    <property type="entry name" value="Glyco_hydro_15"/>
    <property type="match status" value="2"/>
</dbReference>
<gene>
    <name evidence="7" type="primary">cga</name>
    <name evidence="7" type="ORF">Pr1d_27710</name>
</gene>
<dbReference type="PROSITE" id="PS00820">
    <property type="entry name" value="GLUCOAMYLASE"/>
    <property type="match status" value="1"/>
</dbReference>
<keyword evidence="3 7" id="KW-0326">Glycosidase</keyword>
<evidence type="ECO:0000259" key="5">
    <source>
        <dbReference type="Pfam" id="PF00723"/>
    </source>
</evidence>
<dbReference type="InterPro" id="IPR012341">
    <property type="entry name" value="6hp_glycosidase-like_sf"/>
</dbReference>
<feature type="domain" description="GH15-like" evidence="5">
    <location>
        <begin position="297"/>
        <end position="348"/>
    </location>
</feature>
<evidence type="ECO:0000256" key="4">
    <source>
        <dbReference type="SAM" id="MobiDB-lite"/>
    </source>
</evidence>
<reference evidence="7 8" key="1">
    <citation type="submission" date="2019-08" db="EMBL/GenBank/DDBJ databases">
        <title>Deep-cultivation of Planctomycetes and their phenomic and genomic characterization uncovers novel biology.</title>
        <authorList>
            <person name="Wiegand S."/>
            <person name="Jogler M."/>
            <person name="Boedeker C."/>
            <person name="Pinto D."/>
            <person name="Vollmers J."/>
            <person name="Rivas-Marin E."/>
            <person name="Kohn T."/>
            <person name="Peeters S.H."/>
            <person name="Heuer A."/>
            <person name="Rast P."/>
            <person name="Oberbeckmann S."/>
            <person name="Bunk B."/>
            <person name="Jeske O."/>
            <person name="Meyerdierks A."/>
            <person name="Storesund J.E."/>
            <person name="Kallscheuer N."/>
            <person name="Luecker S."/>
            <person name="Lage O.M."/>
            <person name="Pohl T."/>
            <person name="Merkel B.J."/>
            <person name="Hornburger P."/>
            <person name="Mueller R.-W."/>
            <person name="Bruemmer F."/>
            <person name="Labrenz M."/>
            <person name="Spormann A.M."/>
            <person name="Op den Camp H."/>
            <person name="Overmann J."/>
            <person name="Amann R."/>
            <person name="Jetten M.S.M."/>
            <person name="Mascher T."/>
            <person name="Medema M.H."/>
            <person name="Devos D.P."/>
            <person name="Kaster A.-K."/>
            <person name="Ovreas L."/>
            <person name="Rohde M."/>
            <person name="Galperin M.Y."/>
            <person name="Jogler C."/>
        </authorList>
    </citation>
    <scope>NUCLEOTIDE SEQUENCE [LARGE SCALE GENOMIC DNA]</scope>
    <source>
        <strain evidence="7 8">Pr1d</strain>
    </source>
</reference>
<evidence type="ECO:0000256" key="2">
    <source>
        <dbReference type="ARBA" id="ARBA00022801"/>
    </source>
</evidence>
<feature type="region of interest" description="Disordered" evidence="4">
    <location>
        <begin position="1"/>
        <end position="24"/>
    </location>
</feature>
<dbReference type="InterPro" id="IPR008928">
    <property type="entry name" value="6-hairpin_glycosidase_sf"/>
</dbReference>
<dbReference type="Gene3D" id="1.50.10.10">
    <property type="match status" value="1"/>
</dbReference>
<dbReference type="GO" id="GO:0004339">
    <property type="term" value="F:glucan 1,4-alpha-glucosidase activity"/>
    <property type="evidence" value="ECO:0007669"/>
    <property type="project" value="UniProtKB-EC"/>
</dbReference>
<dbReference type="PANTHER" id="PTHR31616">
    <property type="entry name" value="TREHALASE"/>
    <property type="match status" value="1"/>
</dbReference>
<keyword evidence="8" id="KW-1185">Reference proteome</keyword>
<dbReference type="SUPFAM" id="SSF48208">
    <property type="entry name" value="Six-hairpin glycosidases"/>
    <property type="match status" value="1"/>
</dbReference>
<comment type="similarity">
    <text evidence="1">Belongs to the glycosyl hydrolase 15 family.</text>
</comment>
<dbReference type="Proteomes" id="UP000323917">
    <property type="component" value="Chromosome"/>
</dbReference>
<sequence length="797" mass="89039">MTELLSNRPAFGRPGIQPRWTRSDKQGVGTAYSASSLIWWTVSGGILNEVYYPTIDEPQIRDLQYMVTDGETFCHDERRHTKNSIERMCDNSLGYRIVNEDDAGRYRIEKQIISAPHAACVLIHTRFFPSPKWRGKLRLYALLAPHLGGGGWNNTAQVASVNDQRILVANSERRWLAMGCTRAFTTASCGYVGISDGWQDLSSNKKLDWQFNIAADGNVAMIAEISVGDGAEFTLGLGFGDHLHGAITSLWQSLAIPFEDQQARFSDQWSRACRTVLDLDDVSQDGGRLYRTSHSLLLAHEDKSYPGAMIASLSIPWGEAKGDDDLGGYHLVWTRDMVNSALGLLASGNTETPFRALVYLASSLCPNGGFPQNFWIDGEPYWSGIQLDEVAFPILLAWKLHEADCLKDFDPWPMVRAAAGYLIRQGPATPQERWEENSGYSPSTLASNIAALVCAAQLADSRGESETANYLSEYADFLESHIEQWTVTTEGKLVEGIPRHFIRIRPLDLSDASPNEDPNCGTLLVKNRAPGLKAAFPAKEIVDAGFLEFVRYGIRPPNDPVIVDSLKVVDSVLKVETPFGPCWRRYNRDGYGQRADGGPFVGWGQGRAWPLLTGERAHYELAAGRDVKPLVHAIESFASSTGLLPEQVWDTADDPELRMFFGRPTGAAMPLMWAHAEYIKLLRSIKDGAIFDRIPAVADRYLKPRKRIDWEVWKFNRQIGKMSRGRTLRIQAQAPFRLRYSCDGWKSQGDLDSSDAGVGVYFCDIMPENYGIGPVQFTFLWLSARRWEGRDFSIEIA</sequence>
<dbReference type="PANTHER" id="PTHR31616:SF0">
    <property type="entry name" value="GLUCAN 1,4-ALPHA-GLUCOSIDASE"/>
    <property type="match status" value="1"/>
</dbReference>
<dbReference type="InterPro" id="IPR014718">
    <property type="entry name" value="GH-type_carb-bd"/>
</dbReference>
<dbReference type="KEGG" id="bgok:Pr1d_27710"/>
<evidence type="ECO:0000256" key="1">
    <source>
        <dbReference type="ARBA" id="ARBA00006188"/>
    </source>
</evidence>
<dbReference type="AlphaFoldDB" id="A0A5B9QDA3"/>
<organism evidence="7 8">
    <name type="scientific">Bythopirellula goksoeyrii</name>
    <dbReference type="NCBI Taxonomy" id="1400387"/>
    <lineage>
        <taxon>Bacteria</taxon>
        <taxon>Pseudomonadati</taxon>
        <taxon>Planctomycetota</taxon>
        <taxon>Planctomycetia</taxon>
        <taxon>Pirellulales</taxon>
        <taxon>Lacipirellulaceae</taxon>
        <taxon>Bythopirellula</taxon>
    </lineage>
</organism>
<evidence type="ECO:0000256" key="3">
    <source>
        <dbReference type="ARBA" id="ARBA00023295"/>
    </source>
</evidence>
<accession>A0A5B9QDA3</accession>
<dbReference type="EC" id="3.2.1.3" evidence="7"/>
<dbReference type="GO" id="GO:0030246">
    <property type="term" value="F:carbohydrate binding"/>
    <property type="evidence" value="ECO:0007669"/>
    <property type="project" value="InterPro"/>
</dbReference>
<evidence type="ECO:0000313" key="7">
    <source>
        <dbReference type="EMBL" id="QEG35472.1"/>
    </source>
</evidence>
<evidence type="ECO:0000259" key="6">
    <source>
        <dbReference type="Pfam" id="PF09137"/>
    </source>
</evidence>
<dbReference type="RefSeq" id="WP_148073979.1">
    <property type="nucleotide sequence ID" value="NZ_CP042913.1"/>
</dbReference>
<dbReference type="InterPro" id="IPR011613">
    <property type="entry name" value="GH15-like"/>
</dbReference>
<feature type="domain" description="Glucodextranase N-terminal" evidence="6">
    <location>
        <begin position="10"/>
        <end position="271"/>
    </location>
</feature>
<dbReference type="Pfam" id="PF09137">
    <property type="entry name" value="Glucodextran_N"/>
    <property type="match status" value="1"/>
</dbReference>
<dbReference type="Gene3D" id="2.70.98.10">
    <property type="match status" value="1"/>
</dbReference>